<evidence type="ECO:0000313" key="1">
    <source>
        <dbReference type="EMBL" id="MPC23797.1"/>
    </source>
</evidence>
<dbReference type="Proteomes" id="UP000324222">
    <property type="component" value="Unassembled WGS sequence"/>
</dbReference>
<gene>
    <name evidence="1" type="ORF">E2C01_016863</name>
</gene>
<evidence type="ECO:0000313" key="2">
    <source>
        <dbReference type="Proteomes" id="UP000324222"/>
    </source>
</evidence>
<keyword evidence="2" id="KW-1185">Reference proteome</keyword>
<protein>
    <submittedName>
        <fullName evidence="1">Uncharacterized protein</fullName>
    </submittedName>
</protein>
<sequence>MCIFPTTDVTQGIYCAVLTKHWNVDRESTDKEFRGITHRFTGVVASGGGSHVGQRHPMLTGSPHLPSRHVKTEQRLMDPPFLIGNAFTVL</sequence>
<dbReference type="EMBL" id="VSRR010001253">
    <property type="protein sequence ID" value="MPC23797.1"/>
    <property type="molecule type" value="Genomic_DNA"/>
</dbReference>
<name>A0A5B7DRN2_PORTR</name>
<reference evidence="1 2" key="1">
    <citation type="submission" date="2019-05" db="EMBL/GenBank/DDBJ databases">
        <title>Another draft genome of Portunus trituberculatus and its Hox gene families provides insights of decapod evolution.</title>
        <authorList>
            <person name="Jeong J.-H."/>
            <person name="Song I."/>
            <person name="Kim S."/>
            <person name="Choi T."/>
            <person name="Kim D."/>
            <person name="Ryu S."/>
            <person name="Kim W."/>
        </authorList>
    </citation>
    <scope>NUCLEOTIDE SEQUENCE [LARGE SCALE GENOMIC DNA]</scope>
    <source>
        <tissue evidence="1">Muscle</tissue>
    </source>
</reference>
<accession>A0A5B7DRN2</accession>
<comment type="caution">
    <text evidence="1">The sequence shown here is derived from an EMBL/GenBank/DDBJ whole genome shotgun (WGS) entry which is preliminary data.</text>
</comment>
<organism evidence="1 2">
    <name type="scientific">Portunus trituberculatus</name>
    <name type="common">Swimming crab</name>
    <name type="synonym">Neptunus trituberculatus</name>
    <dbReference type="NCBI Taxonomy" id="210409"/>
    <lineage>
        <taxon>Eukaryota</taxon>
        <taxon>Metazoa</taxon>
        <taxon>Ecdysozoa</taxon>
        <taxon>Arthropoda</taxon>
        <taxon>Crustacea</taxon>
        <taxon>Multicrustacea</taxon>
        <taxon>Malacostraca</taxon>
        <taxon>Eumalacostraca</taxon>
        <taxon>Eucarida</taxon>
        <taxon>Decapoda</taxon>
        <taxon>Pleocyemata</taxon>
        <taxon>Brachyura</taxon>
        <taxon>Eubrachyura</taxon>
        <taxon>Portunoidea</taxon>
        <taxon>Portunidae</taxon>
        <taxon>Portuninae</taxon>
        <taxon>Portunus</taxon>
    </lineage>
</organism>
<proteinExistence type="predicted"/>
<dbReference type="AlphaFoldDB" id="A0A5B7DRN2"/>